<dbReference type="InterPro" id="IPR012677">
    <property type="entry name" value="Nucleotide-bd_a/b_plait_sf"/>
</dbReference>
<dbReference type="InterPro" id="IPR002942">
    <property type="entry name" value="S4_RNA-bd"/>
</dbReference>
<dbReference type="CDD" id="cd00165">
    <property type="entry name" value="S4"/>
    <property type="match status" value="1"/>
</dbReference>
<evidence type="ECO:0000313" key="3">
    <source>
        <dbReference type="EMBL" id="KAA9300877.1"/>
    </source>
</evidence>
<protein>
    <submittedName>
        <fullName evidence="3">RNA-binding protein</fullName>
    </submittedName>
</protein>
<dbReference type="InterPro" id="IPR040591">
    <property type="entry name" value="RqcP2_RBD"/>
</dbReference>
<dbReference type="GO" id="GO:0003723">
    <property type="term" value="F:RNA binding"/>
    <property type="evidence" value="ECO:0007669"/>
    <property type="project" value="UniProtKB-KW"/>
</dbReference>
<dbReference type="Pfam" id="PF01479">
    <property type="entry name" value="S4"/>
    <property type="match status" value="1"/>
</dbReference>
<name>A0A5N1GIS8_9LACT</name>
<evidence type="ECO:0000256" key="1">
    <source>
        <dbReference type="PROSITE-ProRule" id="PRU00182"/>
    </source>
</evidence>
<dbReference type="Gene3D" id="3.30.1370.160">
    <property type="match status" value="1"/>
</dbReference>
<dbReference type="InterPro" id="IPR036986">
    <property type="entry name" value="S4_RNA-bd_sf"/>
</dbReference>
<feature type="domain" description="RNA-binding S4" evidence="2">
    <location>
        <begin position="184"/>
        <end position="241"/>
    </location>
</feature>
<dbReference type="SUPFAM" id="SSF55174">
    <property type="entry name" value="Alpha-L RNA-binding motif"/>
    <property type="match status" value="1"/>
</dbReference>
<dbReference type="PANTHER" id="PTHR13633:SF3">
    <property type="entry name" value="MITOCHONDRIAL TRANSCRIPTION RESCUE FACTOR 1"/>
    <property type="match status" value="1"/>
</dbReference>
<dbReference type="OrthoDB" id="9812787at2"/>
<dbReference type="Pfam" id="PF17774">
    <property type="entry name" value="YlmH_RBD"/>
    <property type="match status" value="1"/>
</dbReference>
<reference evidence="3 4" key="1">
    <citation type="submission" date="2019-09" db="EMBL/GenBank/DDBJ databases">
        <title>Draft genome sequence assemblies of isolates from the urinary tract.</title>
        <authorList>
            <person name="Mores C.R."/>
            <person name="Putonti C."/>
            <person name="Wolfe A.J."/>
        </authorList>
    </citation>
    <scope>NUCLEOTIDE SEQUENCE [LARGE SCALE GENOMIC DNA]</scope>
    <source>
        <strain evidence="3 4">UMB623</strain>
    </source>
</reference>
<dbReference type="PANTHER" id="PTHR13633">
    <property type="entry name" value="MITOCHONDRIAL TRANSCRIPTION RESCUE FACTOR 1"/>
    <property type="match status" value="1"/>
</dbReference>
<evidence type="ECO:0000259" key="2">
    <source>
        <dbReference type="SMART" id="SM00363"/>
    </source>
</evidence>
<organism evidence="3 4">
    <name type="scientific">Aerococcus sanguinicola</name>
    <dbReference type="NCBI Taxonomy" id="119206"/>
    <lineage>
        <taxon>Bacteria</taxon>
        <taxon>Bacillati</taxon>
        <taxon>Bacillota</taxon>
        <taxon>Bacilli</taxon>
        <taxon>Lactobacillales</taxon>
        <taxon>Aerococcaceae</taxon>
        <taxon>Aerococcus</taxon>
    </lineage>
</organism>
<proteinExistence type="predicted"/>
<dbReference type="PROSITE" id="PS50889">
    <property type="entry name" value="S4"/>
    <property type="match status" value="1"/>
</dbReference>
<gene>
    <name evidence="3" type="ORF">F6I03_06115</name>
</gene>
<dbReference type="RefSeq" id="WP_070430590.1">
    <property type="nucleotide sequence ID" value="NZ_VYWO01000003.1"/>
</dbReference>
<dbReference type="Proteomes" id="UP000327148">
    <property type="component" value="Unassembled WGS sequence"/>
</dbReference>
<accession>A0A5N1GIS8</accession>
<dbReference type="Gene3D" id="3.30.70.330">
    <property type="match status" value="1"/>
</dbReference>
<dbReference type="AlphaFoldDB" id="A0A5N1GIS8"/>
<keyword evidence="1" id="KW-0694">RNA-binding</keyword>
<dbReference type="EMBL" id="VYWO01000003">
    <property type="protein sequence ID" value="KAA9300877.1"/>
    <property type="molecule type" value="Genomic_DNA"/>
</dbReference>
<sequence length="262" mass="30130">MSGDLFQHFPAEEKLFVEQVLDWQGQVLDQYRPVLSDFLDPREQAIAQTVLGQDHPDYAYALWGGYDRAERQRLLIYPTYLEPERADYELVLVEVNYAKKFNQLSHRQILGSLLGQGIDRKALGDILTDGDRWQFITSQELLPFFVQEVDRVGRAKVALKQTAWTDRVISQEHWQERTISAASLRLDLVVAEALKLSRSKAKDLVQAKAIKQNWQVQDRVDREVAVGDTLSVRGYGRLYIDQILGQSKKGKVRLAIQYLANQ</sequence>
<evidence type="ECO:0000313" key="4">
    <source>
        <dbReference type="Proteomes" id="UP000327148"/>
    </source>
</evidence>
<dbReference type="Gene3D" id="3.10.290.10">
    <property type="entry name" value="RNA-binding S4 domain"/>
    <property type="match status" value="1"/>
</dbReference>
<dbReference type="SMART" id="SM00363">
    <property type="entry name" value="S4"/>
    <property type="match status" value="1"/>
</dbReference>
<comment type="caution">
    <text evidence="3">The sequence shown here is derived from an EMBL/GenBank/DDBJ whole genome shotgun (WGS) entry which is preliminary data.</text>
</comment>
<dbReference type="STRING" id="119206.AWM72_01410"/>